<protein>
    <submittedName>
        <fullName evidence="1">Uncharacterized protein</fullName>
    </submittedName>
</protein>
<dbReference type="InterPro" id="IPR009003">
    <property type="entry name" value="Peptidase_S1_PA"/>
</dbReference>
<comment type="caution">
    <text evidence="1">The sequence shown here is derived from an EMBL/GenBank/DDBJ whole genome shotgun (WGS) entry which is preliminary data.</text>
</comment>
<dbReference type="SUPFAM" id="SSF50494">
    <property type="entry name" value="Trypsin-like serine proteases"/>
    <property type="match status" value="1"/>
</dbReference>
<accession>A0AAV9IJQ3</accession>
<dbReference type="Proteomes" id="UP001300502">
    <property type="component" value="Unassembled WGS sequence"/>
</dbReference>
<evidence type="ECO:0000313" key="1">
    <source>
        <dbReference type="EMBL" id="KAK4527725.1"/>
    </source>
</evidence>
<name>A0AAV9IJQ3_9RHOD</name>
<keyword evidence="2" id="KW-1185">Reference proteome</keyword>
<dbReference type="AlphaFoldDB" id="A0AAV9IJQ3"/>
<organism evidence="1 2">
    <name type="scientific">Galdieria yellowstonensis</name>
    <dbReference type="NCBI Taxonomy" id="3028027"/>
    <lineage>
        <taxon>Eukaryota</taxon>
        <taxon>Rhodophyta</taxon>
        <taxon>Bangiophyceae</taxon>
        <taxon>Galdieriales</taxon>
        <taxon>Galdieriaceae</taxon>
        <taxon>Galdieria</taxon>
    </lineage>
</organism>
<proteinExistence type="predicted"/>
<gene>
    <name evidence="1" type="ORF">GAYE_SCF43G5652</name>
</gene>
<dbReference type="EMBL" id="JANCYU010000055">
    <property type="protein sequence ID" value="KAK4527725.1"/>
    <property type="molecule type" value="Genomic_DNA"/>
</dbReference>
<evidence type="ECO:0000313" key="2">
    <source>
        <dbReference type="Proteomes" id="UP001300502"/>
    </source>
</evidence>
<sequence length="289" mass="33292">MFSWLNKRKHVVAWCYRYVLSFSSSCAEPTKSLAHTCWFRVPEQQMKEYEVLARGSGFIVRGKQSNMLWALVSAHVAAPFLFRNYFPQDWLTFVHEKHCKHSLYWEVDGQHRQIEAGNVIWKHDMLDIAAFGLEKQRIANEGDWESLHSRAVELEPLSDWVGKPVIIQSWQIEGTVGSGQEKIVASCLKGNIRVQQGIRYFIETENRNAVQHGMCGGPILLPENKTTCVGILEGLVPDSNQLDSTIRNDEWREFFRSIAGYAAFIEASVLRDFIDQLEKQQSEEPFRNL</sequence>
<reference evidence="1 2" key="1">
    <citation type="submission" date="2022-07" db="EMBL/GenBank/DDBJ databases">
        <title>Genome-wide signatures of adaptation to extreme environments.</title>
        <authorList>
            <person name="Cho C.H."/>
            <person name="Yoon H.S."/>
        </authorList>
    </citation>
    <scope>NUCLEOTIDE SEQUENCE [LARGE SCALE GENOMIC DNA]</scope>
    <source>
        <strain evidence="1 2">108.79 E11</strain>
    </source>
</reference>